<dbReference type="InterPro" id="IPR036291">
    <property type="entry name" value="NAD(P)-bd_dom_sf"/>
</dbReference>
<proteinExistence type="inferred from homology"/>
<evidence type="ECO:0000313" key="5">
    <source>
        <dbReference type="Proteomes" id="UP000515806"/>
    </source>
</evidence>
<evidence type="ECO:0000256" key="1">
    <source>
        <dbReference type="ARBA" id="ARBA00009353"/>
    </source>
</evidence>
<keyword evidence="5" id="KW-1185">Reference proteome</keyword>
<dbReference type="Proteomes" id="UP000515806">
    <property type="component" value="Chromosome"/>
</dbReference>
<protein>
    <submittedName>
        <fullName evidence="4">TIGR01777 family protein</fullName>
    </submittedName>
</protein>
<dbReference type="SUPFAM" id="SSF51735">
    <property type="entry name" value="NAD(P)-binding Rossmann-fold domains"/>
    <property type="match status" value="1"/>
</dbReference>
<dbReference type="InterPro" id="IPR013549">
    <property type="entry name" value="DUF1731"/>
</dbReference>
<feature type="domain" description="NAD-dependent epimerase/dehydratase" evidence="2">
    <location>
        <begin position="5"/>
        <end position="223"/>
    </location>
</feature>
<gene>
    <name evidence="4" type="ORF">H9L23_18810</name>
</gene>
<dbReference type="PANTHER" id="PTHR11092">
    <property type="entry name" value="SUGAR NUCLEOTIDE EPIMERASE RELATED"/>
    <property type="match status" value="1"/>
</dbReference>
<dbReference type="Pfam" id="PF01370">
    <property type="entry name" value="Epimerase"/>
    <property type="match status" value="1"/>
</dbReference>
<dbReference type="AlphaFoldDB" id="A0A7G9QCS5"/>
<comment type="similarity">
    <text evidence="1">Belongs to the NAD(P)-dependent epimerase/dehydratase family. SDR39U1 subfamily.</text>
</comment>
<dbReference type="EMBL" id="CP060723">
    <property type="protein sequence ID" value="QNN41150.1"/>
    <property type="molecule type" value="Genomic_DNA"/>
</dbReference>
<dbReference type="RefSeq" id="WP_187591790.1">
    <property type="nucleotide sequence ID" value="NZ_CP060723.1"/>
</dbReference>
<dbReference type="InterPro" id="IPR010099">
    <property type="entry name" value="SDR39U1"/>
</dbReference>
<organism evidence="4 5">
    <name type="scientific">Pedobacter roseus</name>
    <dbReference type="NCBI Taxonomy" id="336820"/>
    <lineage>
        <taxon>Bacteria</taxon>
        <taxon>Pseudomonadati</taxon>
        <taxon>Bacteroidota</taxon>
        <taxon>Sphingobacteriia</taxon>
        <taxon>Sphingobacteriales</taxon>
        <taxon>Sphingobacteriaceae</taxon>
        <taxon>Pedobacter</taxon>
    </lineage>
</organism>
<evidence type="ECO:0000313" key="4">
    <source>
        <dbReference type="EMBL" id="QNN41150.1"/>
    </source>
</evidence>
<name>A0A7G9QCS5_9SPHI</name>
<dbReference type="InterPro" id="IPR001509">
    <property type="entry name" value="Epimerase_deHydtase"/>
</dbReference>
<evidence type="ECO:0000259" key="2">
    <source>
        <dbReference type="Pfam" id="PF01370"/>
    </source>
</evidence>
<dbReference type="NCBIfam" id="TIGR01777">
    <property type="entry name" value="yfcH"/>
    <property type="match status" value="1"/>
</dbReference>
<dbReference type="PANTHER" id="PTHR11092:SF0">
    <property type="entry name" value="EPIMERASE FAMILY PROTEIN SDR39U1"/>
    <property type="match status" value="1"/>
</dbReference>
<feature type="domain" description="DUF1731" evidence="3">
    <location>
        <begin position="252"/>
        <end position="298"/>
    </location>
</feature>
<dbReference type="Pfam" id="PF08338">
    <property type="entry name" value="DUF1731"/>
    <property type="match status" value="1"/>
</dbReference>
<accession>A0A7G9QCS5</accession>
<evidence type="ECO:0000259" key="3">
    <source>
        <dbReference type="Pfam" id="PF08338"/>
    </source>
</evidence>
<sequence>MAKKILITGATGLVGTELKKHLLNKGYEVNTLSRKKGNDPNSFVWDVYKGTIDANCLNGVDAVIHLAGEPVADKKWTDERKKQIIDSRVKSTELLFKTIKSKPDHQIKSFVSSSAVGFYGDCGDEILTEESSNGYGFLAECCKLWEDAVDQGKKLSLRIVKLRTGIVFSTKGGALPQLAQPVKLFAGAPLGTGKQWTPWIHIDDMVEMYIDAVENLKMENSYNACAPFPVTNSALTKAIAKQLHRPVWPIKVPKKALALLLGERVEAVLMSNNTSAQKILDSGFKFKFTHLEDALKDLYK</sequence>
<reference evidence="4 5" key="1">
    <citation type="submission" date="2020-08" db="EMBL/GenBank/DDBJ databases">
        <title>Genome sequence of Pedobacter roseus KACC 11594T.</title>
        <authorList>
            <person name="Hyun D.-W."/>
            <person name="Bae J.-W."/>
        </authorList>
    </citation>
    <scope>NUCLEOTIDE SEQUENCE [LARGE SCALE GENOMIC DNA]</scope>
    <source>
        <strain evidence="4 5">KACC 11594</strain>
    </source>
</reference>
<dbReference type="KEGG" id="proe:H9L23_18810"/>
<dbReference type="Gene3D" id="3.40.50.720">
    <property type="entry name" value="NAD(P)-binding Rossmann-like Domain"/>
    <property type="match status" value="1"/>
</dbReference>